<sequence length="1309" mass="144633">MDGDTAEEVGDETEYPPDPETPQERERFWQELVKAREAERMTAIADGRMDDPTVPRRLDEAITMVGTCMDMCPRFERYRRERENNLDKWEVKTLNYLFHDLLVREGFTQTYDFVRDRSRAVRSDFTMQHEQGSLAIECHDRCARFHILALHLERENPRFSVALEEQQLMNTLQSLKEFYEDQRGVYQAPTELEMRVYHRLIHIRDQKERREDIPEWITSHPVFQFTTQFRQVVQAKSAPITKTSRLVVDGEGMEIFAKLAAVLREQGNTVMIYLVACILERLFGKDTIEDIEVIRGDLTIPEIIDGISRASAIASRPVQSTPQVVPGPSKAIPTKAEQVVAPAAPPPISAFGSSAAPFGRATTSSAQPAKSAFANLTSKPNPFGGSYVFGSTSAIGATPSQAPTAPLVNGNSTKSAFASFANGATAFAGTSSSSMYNVFGGSSFPSSSSGSFPSQMTIPSTSQTPPKIPTTHSTGSAFGTAFSHTTSLNPIAPAFTPPKQASTSIVDASPPHSSPPARPEPSLLGASSQPPIAAPLFPPEAPTLAATPTSSQPTVAAPTPPASGLFSTPTKLPLQPQQAAASSPAQPLVTRRQSLLASASSQPQPQPQFQTPPNLTSSASAFNLARPGRSNPRPSLSPLVPPPLVKIQPLSLPPTPTSHWFDPTSGKAPVQPNVTRKKSILGFPQLFMPPPESGELLSPLQLNSPAFPKTSAAPTASPSPLARDTPSRPLVESPTRIAPAEVPPLTGNTTPSAKAKGKARAGPVDLDQLLAEYLHGKHLHVMKHYYKRWEDKTIERGQWMEACERGEAYKAKVRKQTQRIPPTYSTPAMQSLKQEEEPKRRRMSAGEVIRPRRMRHSAAHYEYPTTDEDIAKRLRENHEESMMRWATGTFLRTLRTHLKSLKVQRPVLAEWRLWLATNPFFDPTAIWLEKKFDVKPLDESSPELVTVLPAIPTPEPFPRGSPGLIVFERIPLERIKDDVEKRLRILEDTVRLRNIVASLPPAAERRFVPTLLVVHWTSKKDGDVLDDFSTDAQTHLDKGTFKSIHVFSAPKESGGLDPQFSEFLKTVVFDVEDHLKETMTWKALARRFAAPFATAASDWLDSCWTDDNFDWPRYEHVMTAIWDLQNDVVRLLLELLARPQSAEVERVTDPESYVAFGKEHMVGPFLDGLARIPIETAERVLVTNSSAQHTIEKGRLERALSDLDAAIQTHGGKLRERWLSVVSERSSSKRRAEDDESVLESLPSSHSQKRMRSDSGSSGEGNMPYTNGLSTSPSPSIAPSISTEGDKPYVSVAMLRSLTRDVLRTYGKK</sequence>
<feature type="compositionally biased region" description="Polar residues" evidence="1">
    <location>
        <begin position="455"/>
        <end position="489"/>
    </location>
</feature>
<dbReference type="InParanoid" id="S8DVX3"/>
<feature type="compositionally biased region" description="Low complexity" evidence="1">
    <location>
        <begin position="693"/>
        <end position="722"/>
    </location>
</feature>
<dbReference type="PANTHER" id="PTHR12436:SF3">
    <property type="entry name" value="GERMINAL-CENTER ASSOCIATED NUCLEAR PROTEIN"/>
    <property type="match status" value="1"/>
</dbReference>
<feature type="region of interest" description="Disordered" evidence="1">
    <location>
        <begin position="1"/>
        <end position="25"/>
    </location>
</feature>
<dbReference type="PANTHER" id="PTHR12436">
    <property type="entry name" value="80 KDA MCM3-ASSOCIATED PROTEIN"/>
    <property type="match status" value="1"/>
</dbReference>
<dbReference type="Gene3D" id="1.25.40.990">
    <property type="match status" value="1"/>
</dbReference>
<feature type="compositionally biased region" description="Polar residues" evidence="1">
    <location>
        <begin position="822"/>
        <end position="832"/>
    </location>
</feature>
<dbReference type="eggNOG" id="KOG1860">
    <property type="taxonomic scope" value="Eukaryota"/>
</dbReference>
<dbReference type="InterPro" id="IPR005062">
    <property type="entry name" value="SAC3/GANP/THP3_conserved"/>
</dbReference>
<dbReference type="OrthoDB" id="264795at2759"/>
<organism evidence="3 4">
    <name type="scientific">Fomitopsis schrenkii</name>
    <name type="common">Brown rot fungus</name>
    <dbReference type="NCBI Taxonomy" id="2126942"/>
    <lineage>
        <taxon>Eukaryota</taxon>
        <taxon>Fungi</taxon>
        <taxon>Dikarya</taxon>
        <taxon>Basidiomycota</taxon>
        <taxon>Agaricomycotina</taxon>
        <taxon>Agaricomycetes</taxon>
        <taxon>Polyporales</taxon>
        <taxon>Fomitopsis</taxon>
    </lineage>
</organism>
<dbReference type="GO" id="GO:0006406">
    <property type="term" value="P:mRNA export from nucleus"/>
    <property type="evidence" value="ECO:0007669"/>
    <property type="project" value="TreeGrafter"/>
</dbReference>
<feature type="region of interest" description="Disordered" evidence="1">
    <location>
        <begin position="449"/>
        <end position="673"/>
    </location>
</feature>
<name>S8DVX3_FOMSC</name>
<evidence type="ECO:0000259" key="2">
    <source>
        <dbReference type="Pfam" id="PF03399"/>
    </source>
</evidence>
<dbReference type="GO" id="GO:0005737">
    <property type="term" value="C:cytoplasm"/>
    <property type="evidence" value="ECO:0007669"/>
    <property type="project" value="TreeGrafter"/>
</dbReference>
<evidence type="ECO:0000313" key="3">
    <source>
        <dbReference type="EMBL" id="EPS96762.1"/>
    </source>
</evidence>
<keyword evidence="4" id="KW-1185">Reference proteome</keyword>
<feature type="compositionally biased region" description="Acidic residues" evidence="1">
    <location>
        <begin position="1"/>
        <end position="17"/>
    </location>
</feature>
<gene>
    <name evidence="3" type="ORF">FOMPIDRAFT_1062119</name>
</gene>
<dbReference type="Proteomes" id="UP000015241">
    <property type="component" value="Unassembled WGS sequence"/>
</dbReference>
<feature type="compositionally biased region" description="Low complexity" evidence="1">
    <location>
        <begin position="626"/>
        <end position="638"/>
    </location>
</feature>
<reference evidence="3 4" key="1">
    <citation type="journal article" date="2012" name="Science">
        <title>The Paleozoic origin of enzymatic lignin decomposition reconstructed from 31 fungal genomes.</title>
        <authorList>
            <person name="Floudas D."/>
            <person name="Binder M."/>
            <person name="Riley R."/>
            <person name="Barry K."/>
            <person name="Blanchette R.A."/>
            <person name="Henrissat B."/>
            <person name="Martinez A.T."/>
            <person name="Otillar R."/>
            <person name="Spatafora J.W."/>
            <person name="Yadav J.S."/>
            <person name="Aerts A."/>
            <person name="Benoit I."/>
            <person name="Boyd A."/>
            <person name="Carlson A."/>
            <person name="Copeland A."/>
            <person name="Coutinho P.M."/>
            <person name="de Vries R.P."/>
            <person name="Ferreira P."/>
            <person name="Findley K."/>
            <person name="Foster B."/>
            <person name="Gaskell J."/>
            <person name="Glotzer D."/>
            <person name="Gorecki P."/>
            <person name="Heitman J."/>
            <person name="Hesse C."/>
            <person name="Hori C."/>
            <person name="Igarashi K."/>
            <person name="Jurgens J.A."/>
            <person name="Kallen N."/>
            <person name="Kersten P."/>
            <person name="Kohler A."/>
            <person name="Kuees U."/>
            <person name="Kumar T.K.A."/>
            <person name="Kuo A."/>
            <person name="LaButti K."/>
            <person name="Larrondo L.F."/>
            <person name="Lindquist E."/>
            <person name="Ling A."/>
            <person name="Lombard V."/>
            <person name="Lucas S."/>
            <person name="Lundell T."/>
            <person name="Martin R."/>
            <person name="McLaughlin D.J."/>
            <person name="Morgenstern I."/>
            <person name="Morin E."/>
            <person name="Murat C."/>
            <person name="Nagy L.G."/>
            <person name="Nolan M."/>
            <person name="Ohm R.A."/>
            <person name="Patyshakuliyeva A."/>
            <person name="Rokas A."/>
            <person name="Ruiz-Duenas F.J."/>
            <person name="Sabat G."/>
            <person name="Salamov A."/>
            <person name="Samejima M."/>
            <person name="Schmutz J."/>
            <person name="Slot J.C."/>
            <person name="St John F."/>
            <person name="Stenlid J."/>
            <person name="Sun H."/>
            <person name="Sun S."/>
            <person name="Syed K."/>
            <person name="Tsang A."/>
            <person name="Wiebenga A."/>
            <person name="Young D."/>
            <person name="Pisabarro A."/>
            <person name="Eastwood D.C."/>
            <person name="Martin F."/>
            <person name="Cullen D."/>
            <person name="Grigoriev I.V."/>
            <person name="Hibbett D.S."/>
        </authorList>
    </citation>
    <scope>NUCLEOTIDE SEQUENCE</scope>
    <source>
        <strain evidence="4">FP-58527</strain>
    </source>
</reference>
<dbReference type="EMBL" id="KE504184">
    <property type="protein sequence ID" value="EPS96762.1"/>
    <property type="molecule type" value="Genomic_DNA"/>
</dbReference>
<feature type="compositionally biased region" description="Low complexity" evidence="1">
    <location>
        <begin position="1270"/>
        <end position="1283"/>
    </location>
</feature>
<feature type="compositionally biased region" description="Low complexity" evidence="1">
    <location>
        <begin position="572"/>
        <end position="613"/>
    </location>
</feature>
<dbReference type="InterPro" id="IPR045107">
    <property type="entry name" value="SAC3/GANP/THP3"/>
</dbReference>
<dbReference type="Pfam" id="PF03399">
    <property type="entry name" value="SAC3_GANP"/>
    <property type="match status" value="1"/>
</dbReference>
<protein>
    <recommendedName>
        <fullName evidence="2">SAC3/GANP/THP3 conserved domain-containing protein</fullName>
    </recommendedName>
</protein>
<feature type="region of interest" description="Disordered" evidence="1">
    <location>
        <begin position="692"/>
        <end position="760"/>
    </location>
</feature>
<proteinExistence type="predicted"/>
<evidence type="ECO:0000256" key="1">
    <source>
        <dbReference type="SAM" id="MobiDB-lite"/>
    </source>
</evidence>
<feature type="domain" description="SAC3/GANP/THP3 conserved" evidence="2">
    <location>
        <begin position="92"/>
        <end position="284"/>
    </location>
</feature>
<evidence type="ECO:0000313" key="4">
    <source>
        <dbReference type="Proteomes" id="UP000015241"/>
    </source>
</evidence>
<dbReference type="GO" id="GO:0070390">
    <property type="term" value="C:transcription export complex 2"/>
    <property type="evidence" value="ECO:0007669"/>
    <property type="project" value="TreeGrafter"/>
</dbReference>
<accession>S8DVX3</accession>
<dbReference type="HOGENOM" id="CLU_252204_0_0_1"/>
<feature type="region of interest" description="Disordered" evidence="1">
    <location>
        <begin position="1225"/>
        <end position="1289"/>
    </location>
</feature>
<dbReference type="STRING" id="743788.S8DVX3"/>
<feature type="compositionally biased region" description="Pro residues" evidence="1">
    <location>
        <begin position="532"/>
        <end position="541"/>
    </location>
</feature>
<feature type="region of interest" description="Disordered" evidence="1">
    <location>
        <begin position="822"/>
        <end position="845"/>
    </location>
</feature>